<dbReference type="Gene3D" id="3.40.50.1820">
    <property type="entry name" value="alpha/beta hydrolase"/>
    <property type="match status" value="1"/>
</dbReference>
<proteinExistence type="predicted"/>
<dbReference type="RefSeq" id="WP_145060828.1">
    <property type="nucleotide sequence ID" value="NZ_CP036263.1"/>
</dbReference>
<dbReference type="AlphaFoldDB" id="A0A517MXU5"/>
<accession>A0A517MXU5</accession>
<dbReference type="GO" id="GO:0045493">
    <property type="term" value="P:xylan catabolic process"/>
    <property type="evidence" value="ECO:0007669"/>
    <property type="project" value="UniProtKB-KW"/>
</dbReference>
<feature type="signal peptide" evidence="2">
    <location>
        <begin position="1"/>
        <end position="31"/>
    </location>
</feature>
<organism evidence="4 5">
    <name type="scientific">Adhaeretor mobilis</name>
    <dbReference type="NCBI Taxonomy" id="1930276"/>
    <lineage>
        <taxon>Bacteria</taxon>
        <taxon>Pseudomonadati</taxon>
        <taxon>Planctomycetota</taxon>
        <taxon>Planctomycetia</taxon>
        <taxon>Pirellulales</taxon>
        <taxon>Lacipirellulaceae</taxon>
        <taxon>Adhaeretor</taxon>
    </lineage>
</organism>
<protein>
    <submittedName>
        <fullName evidence="4">Endo-1,4-beta-xylanase Z</fullName>
        <ecNumber evidence="4">3.2.1.8</ecNumber>
    </submittedName>
</protein>
<name>A0A517MXU5_9BACT</name>
<dbReference type="GO" id="GO:0031176">
    <property type="term" value="F:endo-1,4-beta-xylanase activity"/>
    <property type="evidence" value="ECO:0007669"/>
    <property type="project" value="UniProtKB-EC"/>
</dbReference>
<sequence precursor="true">MNNRRAADFRLLVRWSLAVAFSCSACPQTFAQYPEVKSQPVAAKKSPQQEVSTTLKFEFKQPFLLSLPEGYEESKQTYPLMLFLHGAGERGDGELERVKVHGPPMQIEQGKRFACIVVSPQCAADRWWDANELSALLDHIEANYRVDKKRIYLTGLSMGGYGSWALAQREPDRFAAIVPICGGGNARFVRYAKKISAPIWAFHGEKDSVVPVSELHEMQAALKEVGIDIRVTIYPEVGHDSWVKAYETPELYDWLFAQKRQ</sequence>
<keyword evidence="4" id="KW-0624">Polysaccharide degradation</keyword>
<dbReference type="SUPFAM" id="SSF53474">
    <property type="entry name" value="alpha/beta-Hydrolases"/>
    <property type="match status" value="1"/>
</dbReference>
<evidence type="ECO:0000313" key="4">
    <source>
        <dbReference type="EMBL" id="QDS99647.1"/>
    </source>
</evidence>
<dbReference type="PANTHER" id="PTHR43037">
    <property type="entry name" value="UNNAMED PRODUCT-RELATED"/>
    <property type="match status" value="1"/>
</dbReference>
<evidence type="ECO:0000313" key="5">
    <source>
        <dbReference type="Proteomes" id="UP000319852"/>
    </source>
</evidence>
<dbReference type="InterPro" id="IPR050955">
    <property type="entry name" value="Plant_Biomass_Hydrol_Est"/>
</dbReference>
<dbReference type="EMBL" id="CP036263">
    <property type="protein sequence ID" value="QDS99647.1"/>
    <property type="molecule type" value="Genomic_DNA"/>
</dbReference>
<feature type="chain" id="PRO_5021892429" evidence="2">
    <location>
        <begin position="32"/>
        <end position="261"/>
    </location>
</feature>
<gene>
    <name evidence="4" type="primary">xynZ</name>
    <name evidence="4" type="ORF">HG15A2_29740</name>
</gene>
<keyword evidence="4" id="KW-0858">Xylan degradation</keyword>
<dbReference type="Proteomes" id="UP000319852">
    <property type="component" value="Chromosome"/>
</dbReference>
<reference evidence="4 5" key="1">
    <citation type="submission" date="2019-02" db="EMBL/GenBank/DDBJ databases">
        <title>Deep-cultivation of Planctomycetes and their phenomic and genomic characterization uncovers novel biology.</title>
        <authorList>
            <person name="Wiegand S."/>
            <person name="Jogler M."/>
            <person name="Boedeker C."/>
            <person name="Pinto D."/>
            <person name="Vollmers J."/>
            <person name="Rivas-Marin E."/>
            <person name="Kohn T."/>
            <person name="Peeters S.H."/>
            <person name="Heuer A."/>
            <person name="Rast P."/>
            <person name="Oberbeckmann S."/>
            <person name="Bunk B."/>
            <person name="Jeske O."/>
            <person name="Meyerdierks A."/>
            <person name="Storesund J.E."/>
            <person name="Kallscheuer N."/>
            <person name="Luecker S."/>
            <person name="Lage O.M."/>
            <person name="Pohl T."/>
            <person name="Merkel B.J."/>
            <person name="Hornburger P."/>
            <person name="Mueller R.-W."/>
            <person name="Bruemmer F."/>
            <person name="Labrenz M."/>
            <person name="Spormann A.M."/>
            <person name="Op den Camp H."/>
            <person name="Overmann J."/>
            <person name="Amann R."/>
            <person name="Jetten M.S.M."/>
            <person name="Mascher T."/>
            <person name="Medema M.H."/>
            <person name="Devos D.P."/>
            <person name="Kaster A.-K."/>
            <person name="Ovreas L."/>
            <person name="Rohde M."/>
            <person name="Galperin M.Y."/>
            <person name="Jogler C."/>
        </authorList>
    </citation>
    <scope>NUCLEOTIDE SEQUENCE [LARGE SCALE GENOMIC DNA]</scope>
    <source>
        <strain evidence="4 5">HG15A2</strain>
    </source>
</reference>
<dbReference type="KEGG" id="amob:HG15A2_29740"/>
<evidence type="ECO:0000259" key="3">
    <source>
        <dbReference type="Pfam" id="PF01738"/>
    </source>
</evidence>
<dbReference type="Pfam" id="PF01738">
    <property type="entry name" value="DLH"/>
    <property type="match status" value="1"/>
</dbReference>
<dbReference type="InterPro" id="IPR002925">
    <property type="entry name" value="Dienelactn_hydro"/>
</dbReference>
<evidence type="ECO:0000256" key="1">
    <source>
        <dbReference type="ARBA" id="ARBA00022729"/>
    </source>
</evidence>
<dbReference type="InterPro" id="IPR029058">
    <property type="entry name" value="AB_hydrolase_fold"/>
</dbReference>
<keyword evidence="4" id="KW-0326">Glycosidase</keyword>
<dbReference type="OrthoDB" id="9764953at2"/>
<keyword evidence="4" id="KW-0378">Hydrolase</keyword>
<keyword evidence="1 2" id="KW-0732">Signal</keyword>
<keyword evidence="4" id="KW-0119">Carbohydrate metabolism</keyword>
<dbReference type="EC" id="3.2.1.8" evidence="4"/>
<keyword evidence="5" id="KW-1185">Reference proteome</keyword>
<dbReference type="PANTHER" id="PTHR43037:SF1">
    <property type="entry name" value="BLL1128 PROTEIN"/>
    <property type="match status" value="1"/>
</dbReference>
<evidence type="ECO:0000256" key="2">
    <source>
        <dbReference type="SAM" id="SignalP"/>
    </source>
</evidence>
<feature type="domain" description="Dienelactone hydrolase" evidence="3">
    <location>
        <begin position="132"/>
        <end position="239"/>
    </location>
</feature>